<evidence type="ECO:0000313" key="1">
    <source>
        <dbReference type="EMBL" id="MDF0750343.1"/>
    </source>
</evidence>
<name>A0ABT5Y9I9_9GAMM</name>
<gene>
    <name evidence="1" type="ORF">NLU14_08875</name>
</gene>
<dbReference type="RefSeq" id="WP_275705874.1">
    <property type="nucleotide sequence ID" value="NZ_JANCMW010000004.1"/>
</dbReference>
<dbReference type="Proteomes" id="UP001143391">
    <property type="component" value="Unassembled WGS sequence"/>
</dbReference>
<dbReference type="EMBL" id="JANCMW010000004">
    <property type="protein sequence ID" value="MDF0750343.1"/>
    <property type="molecule type" value="Genomic_DNA"/>
</dbReference>
<accession>A0ABT5Y9I9</accession>
<protein>
    <submittedName>
        <fullName evidence="1">Uncharacterized protein</fullName>
    </submittedName>
</protein>
<evidence type="ECO:0000313" key="2">
    <source>
        <dbReference type="Proteomes" id="UP001143391"/>
    </source>
</evidence>
<reference evidence="1" key="1">
    <citation type="submission" date="2022-07" db="EMBL/GenBank/DDBJ databases">
        <title>Marinobacter iranensis a new bacterium isolate from a hipersaline lake in Iran.</title>
        <authorList>
            <person name="Mohammad A.M.A."/>
            <person name="Cristina S.-P."/>
            <person name="Antonio V."/>
        </authorList>
    </citation>
    <scope>NUCLEOTIDE SEQUENCE</scope>
    <source>
        <strain evidence="1">71-i</strain>
    </source>
</reference>
<comment type="caution">
    <text evidence="1">The sequence shown here is derived from an EMBL/GenBank/DDBJ whole genome shotgun (WGS) entry which is preliminary data.</text>
</comment>
<organism evidence="1 2">
    <name type="scientific">Marinobacter iranensis</name>
    <dbReference type="NCBI Taxonomy" id="2962607"/>
    <lineage>
        <taxon>Bacteria</taxon>
        <taxon>Pseudomonadati</taxon>
        <taxon>Pseudomonadota</taxon>
        <taxon>Gammaproteobacteria</taxon>
        <taxon>Pseudomonadales</taxon>
        <taxon>Marinobacteraceae</taxon>
        <taxon>Marinobacter</taxon>
    </lineage>
</organism>
<sequence>MFARTHREARALASKFSLCCDGCEYIDVRGHRLWNDEWLKKNAADQVKLAVGEPHVIDSPPSCEGCELWHETLEDSGYCSNCDPDWEASDA</sequence>
<proteinExistence type="predicted"/>
<keyword evidence="2" id="KW-1185">Reference proteome</keyword>